<name>A0A1I2SGR2_9EURY</name>
<evidence type="ECO:0000313" key="3">
    <source>
        <dbReference type="Proteomes" id="UP000198876"/>
    </source>
</evidence>
<dbReference type="STRING" id="553467.SAMN04488063_2290"/>
<accession>A0A1I2SGR2</accession>
<keyword evidence="3" id="KW-1185">Reference proteome</keyword>
<sequence>MSSMTRREVGGERPVCPTCGAPAGASVSDGPRMGGEFAVYQCVPCDRIVEIDASFDVSWTTGDDAPTVRTVRSAAKPTLASSD</sequence>
<reference evidence="3" key="1">
    <citation type="submission" date="2016-10" db="EMBL/GenBank/DDBJ databases">
        <authorList>
            <person name="Varghese N."/>
            <person name="Submissions S."/>
        </authorList>
    </citation>
    <scope>NUCLEOTIDE SEQUENCE [LARGE SCALE GENOMIC DNA]</scope>
    <source>
        <strain evidence="3">CGMCC 1.7739</strain>
    </source>
</reference>
<proteinExistence type="predicted"/>
<dbReference type="RefSeq" id="WP_092892250.1">
    <property type="nucleotide sequence ID" value="NZ_FOOQ01000002.1"/>
</dbReference>
<evidence type="ECO:0000256" key="1">
    <source>
        <dbReference type="SAM" id="MobiDB-lite"/>
    </source>
</evidence>
<dbReference type="Proteomes" id="UP000198876">
    <property type="component" value="Unassembled WGS sequence"/>
</dbReference>
<protein>
    <submittedName>
        <fullName evidence="2">Uncharacterized protein</fullName>
    </submittedName>
</protein>
<feature type="region of interest" description="Disordered" evidence="1">
    <location>
        <begin position="1"/>
        <end position="21"/>
    </location>
</feature>
<feature type="compositionally biased region" description="Basic and acidic residues" evidence="1">
    <location>
        <begin position="1"/>
        <end position="11"/>
    </location>
</feature>
<gene>
    <name evidence="2" type="ORF">SAMN04488063_2290</name>
</gene>
<organism evidence="2 3">
    <name type="scientific">Halopelagius inordinatus</name>
    <dbReference type="NCBI Taxonomy" id="553467"/>
    <lineage>
        <taxon>Archaea</taxon>
        <taxon>Methanobacteriati</taxon>
        <taxon>Methanobacteriota</taxon>
        <taxon>Stenosarchaea group</taxon>
        <taxon>Halobacteria</taxon>
        <taxon>Halobacteriales</taxon>
        <taxon>Haloferacaceae</taxon>
    </lineage>
</organism>
<evidence type="ECO:0000313" key="2">
    <source>
        <dbReference type="EMBL" id="SFG51922.1"/>
    </source>
</evidence>
<dbReference type="AlphaFoldDB" id="A0A1I2SGR2"/>
<dbReference type="EMBL" id="FOOQ01000002">
    <property type="protein sequence ID" value="SFG51922.1"/>
    <property type="molecule type" value="Genomic_DNA"/>
</dbReference>